<accession>Q87PE6</accession>
<name>Q87PE6_VIBPA</name>
<dbReference type="RefSeq" id="WP_005490128.1">
    <property type="nucleotide sequence ID" value="NC_004603.1"/>
</dbReference>
<evidence type="ECO:0000313" key="1">
    <source>
        <dbReference type="EMBL" id="BAC59827.1"/>
    </source>
</evidence>
<dbReference type="KEGG" id="vpa:VP1564"/>
<evidence type="ECO:0000313" key="2">
    <source>
        <dbReference type="Proteomes" id="UP000002493"/>
    </source>
</evidence>
<dbReference type="Proteomes" id="UP000002493">
    <property type="component" value="Chromosome 1"/>
</dbReference>
<gene>
    <name evidence="1" type="ordered locus">VP1564</name>
</gene>
<sequence>MFIPINFGDRVAENEAENLNSYFVETHAWKELYEGKKDVVFGSKGAGKSALYTLLLQKESELLSSRNTFLLSAEKPQGQTVFSDISSTPPTSEKEFVYLWKIYFCQLIVDYLQKNNQCKGKANEVRDRLVEAGLIQETNNLKRLLNGAASFAKKLANIESLEGGGSLVEASVSGRITFRTPSFEESQKGLLSVDELLVHLDEHLRSISMSCWLLCDRLDVAFDESLELEKNALRALFKVYRDVEEYQQIALKVFLRDDIWARITKEGFREASHITRTTTISWDSKNLLNLIIRRALCDTNLVKHFNVNTSEIMNDHNQQEKFYYEIFPKQVDLGEKKSETFEWIKSRIRDGLMNTPPRELIHYYNEIVTQEQREQEIGNDKVEEPNIVSRAAIKNATIEVSKVRTEQTLFAEFPELKEKILCFENKKAEHNLSTLQEIWGEDEEVSRSIANKLADIGFFENRPARNERIFKIPFIYRPYLNITQGKAY</sequence>
<dbReference type="eggNOG" id="COG0455">
    <property type="taxonomic scope" value="Bacteria"/>
</dbReference>
<proteinExistence type="predicted"/>
<dbReference type="NCBIfam" id="NF047389">
    <property type="entry name" value="ATPase_Sll1717"/>
    <property type="match status" value="1"/>
</dbReference>
<dbReference type="EMBL" id="BA000031">
    <property type="protein sequence ID" value="BAC59827.1"/>
    <property type="molecule type" value="Genomic_DNA"/>
</dbReference>
<protein>
    <submittedName>
        <fullName evidence="1">Uncharacterized protein</fullName>
    </submittedName>
</protein>
<organism evidence="1 2">
    <name type="scientific">Vibrio parahaemolyticus serotype O3:K6 (strain RIMD 2210633)</name>
    <dbReference type="NCBI Taxonomy" id="223926"/>
    <lineage>
        <taxon>Bacteria</taxon>
        <taxon>Pseudomonadati</taxon>
        <taxon>Pseudomonadota</taxon>
        <taxon>Gammaproteobacteria</taxon>
        <taxon>Vibrionales</taxon>
        <taxon>Vibrionaceae</taxon>
        <taxon>Vibrio</taxon>
    </lineage>
</organism>
<dbReference type="InterPro" id="IPR059206">
    <property type="entry name" value="Sll1717-like"/>
</dbReference>
<dbReference type="PATRIC" id="fig|223926.6.peg.1491"/>
<dbReference type="HOGENOM" id="CLU_564913_0_0_6"/>
<reference evidence="1 2" key="1">
    <citation type="journal article" date="2003" name="Lancet">
        <title>Genome sequence of Vibrio parahaemolyticus: a pathogenic mechanism distinct from that of V. cholerae.</title>
        <authorList>
            <person name="Makino K."/>
            <person name="Oshima K."/>
            <person name="Kurokawa K."/>
            <person name="Yokoyama K."/>
            <person name="Uda T."/>
            <person name="Tagomori K."/>
            <person name="Iijima Y."/>
            <person name="Najima M."/>
            <person name="Nakano M."/>
            <person name="Yamashita A."/>
            <person name="Kubota Y."/>
            <person name="Kimura S."/>
            <person name="Yasunaga T."/>
            <person name="Honda T."/>
            <person name="Shinagawa H."/>
            <person name="Hattori M."/>
            <person name="Iida T."/>
        </authorList>
    </citation>
    <scope>NUCLEOTIDE SEQUENCE [LARGE SCALE GENOMIC DNA]</scope>
    <source>
        <strain evidence="2">RIMD 2210633</strain>
    </source>
</reference>
<dbReference type="GeneID" id="1189071"/>
<dbReference type="AlphaFoldDB" id="Q87PE6"/>